<evidence type="ECO:0008006" key="4">
    <source>
        <dbReference type="Google" id="ProtNLM"/>
    </source>
</evidence>
<proteinExistence type="predicted"/>
<dbReference type="EMBL" id="CP062983">
    <property type="protein sequence ID" value="QPC81736.1"/>
    <property type="molecule type" value="Genomic_DNA"/>
</dbReference>
<dbReference type="Gene3D" id="2.60.40.420">
    <property type="entry name" value="Cupredoxins - blue copper proteins"/>
    <property type="match status" value="1"/>
</dbReference>
<dbReference type="RefSeq" id="WP_195169807.1">
    <property type="nucleotide sequence ID" value="NZ_CP062983.1"/>
</dbReference>
<keyword evidence="1" id="KW-0732">Signal</keyword>
<name>A0A7S8IDN9_9CHLR</name>
<accession>A0A7S8IDN9</accession>
<feature type="chain" id="PRO_5032932511" description="Blue (type 1) copper domain-containing protein" evidence="1">
    <location>
        <begin position="41"/>
        <end position="141"/>
    </location>
</feature>
<sequence length="141" mass="15267">MIQTISQNAPPRKYWHLGRIACLGIALFLLSTCNARTANAVTITINTIMPQTFFEPSSVTIKQGTEIVWLNKGAFVATVSYNPDADNAGALLPEGAEAWDSGDIYTGETFSYVFNTPGVYIYFSESDAGNKAYGLIDVVAD</sequence>
<reference evidence="2 3" key="1">
    <citation type="submission" date="2020-02" db="EMBL/GenBank/DDBJ databases">
        <authorList>
            <person name="Zheng R.K."/>
            <person name="Sun C.M."/>
        </authorList>
    </citation>
    <scope>NUCLEOTIDE SEQUENCE [LARGE SCALE GENOMIC DNA]</scope>
    <source>
        <strain evidence="3">rifampicinis</strain>
    </source>
</reference>
<keyword evidence="3" id="KW-1185">Reference proteome</keyword>
<dbReference type="Proteomes" id="UP000594468">
    <property type="component" value="Chromosome"/>
</dbReference>
<dbReference type="InterPro" id="IPR008972">
    <property type="entry name" value="Cupredoxin"/>
</dbReference>
<dbReference type="PANTHER" id="PTHR36507:SF1">
    <property type="entry name" value="BLL1555 PROTEIN"/>
    <property type="match status" value="1"/>
</dbReference>
<gene>
    <name evidence="2" type="ORF">G4Y79_18880</name>
</gene>
<dbReference type="SUPFAM" id="SSF49503">
    <property type="entry name" value="Cupredoxins"/>
    <property type="match status" value="1"/>
</dbReference>
<dbReference type="PANTHER" id="PTHR36507">
    <property type="entry name" value="BLL1555 PROTEIN"/>
    <property type="match status" value="1"/>
</dbReference>
<dbReference type="KEGG" id="pmet:G4Y79_18880"/>
<evidence type="ECO:0000313" key="2">
    <source>
        <dbReference type="EMBL" id="QPC81736.1"/>
    </source>
</evidence>
<organism evidence="2 3">
    <name type="scientific">Phototrophicus methaneseepsis</name>
    <dbReference type="NCBI Taxonomy" id="2710758"/>
    <lineage>
        <taxon>Bacteria</taxon>
        <taxon>Bacillati</taxon>
        <taxon>Chloroflexota</taxon>
        <taxon>Candidatus Thermofontia</taxon>
        <taxon>Phototrophicales</taxon>
        <taxon>Phototrophicaceae</taxon>
        <taxon>Phototrophicus</taxon>
    </lineage>
</organism>
<protein>
    <recommendedName>
        <fullName evidence="4">Blue (type 1) copper domain-containing protein</fullName>
    </recommendedName>
</protein>
<dbReference type="InterPro" id="IPR052721">
    <property type="entry name" value="ET_Amicyanin"/>
</dbReference>
<evidence type="ECO:0000256" key="1">
    <source>
        <dbReference type="SAM" id="SignalP"/>
    </source>
</evidence>
<evidence type="ECO:0000313" key="3">
    <source>
        <dbReference type="Proteomes" id="UP000594468"/>
    </source>
</evidence>
<dbReference type="AlphaFoldDB" id="A0A7S8IDN9"/>
<feature type="signal peptide" evidence="1">
    <location>
        <begin position="1"/>
        <end position="40"/>
    </location>
</feature>